<dbReference type="Proteomes" id="UP000235682">
    <property type="component" value="Unassembled WGS sequence"/>
</dbReference>
<feature type="transmembrane region" description="Helical" evidence="1">
    <location>
        <begin position="176"/>
        <end position="194"/>
    </location>
</feature>
<dbReference type="RefSeq" id="WP_102227685.1">
    <property type="nucleotide sequence ID" value="NZ_PNFY01000013.1"/>
</dbReference>
<feature type="transmembrane region" description="Helical" evidence="1">
    <location>
        <begin position="7"/>
        <end position="29"/>
    </location>
</feature>
<keyword evidence="1" id="KW-0812">Transmembrane</keyword>
<dbReference type="AlphaFoldDB" id="A0A2N6SLU2"/>
<feature type="transmembrane region" description="Helical" evidence="1">
    <location>
        <begin position="106"/>
        <end position="127"/>
    </location>
</feature>
<feature type="transmembrane region" description="Helical" evidence="1">
    <location>
        <begin position="35"/>
        <end position="58"/>
    </location>
</feature>
<name>A0A2N6SLU2_9LACT</name>
<feature type="transmembrane region" description="Helical" evidence="1">
    <location>
        <begin position="153"/>
        <end position="170"/>
    </location>
</feature>
<dbReference type="EMBL" id="PNHE01000030">
    <property type="protein sequence ID" value="PMC58009.1"/>
    <property type="molecule type" value="Genomic_DNA"/>
</dbReference>
<protein>
    <recommendedName>
        <fullName evidence="4">DUF1295 domain-containing protein</fullName>
    </recommendedName>
</protein>
<organism evidence="2 3">
    <name type="scientific">Dolosicoccus paucivorans</name>
    <dbReference type="NCBI Taxonomy" id="84521"/>
    <lineage>
        <taxon>Bacteria</taxon>
        <taxon>Bacillati</taxon>
        <taxon>Bacillota</taxon>
        <taxon>Bacilli</taxon>
        <taxon>Lactobacillales</taxon>
        <taxon>Aerococcaceae</taxon>
        <taxon>Dolosicoccus</taxon>
    </lineage>
</organism>
<evidence type="ECO:0008006" key="4">
    <source>
        <dbReference type="Google" id="ProtNLM"/>
    </source>
</evidence>
<keyword evidence="3" id="KW-1185">Reference proteome</keyword>
<feature type="transmembrane region" description="Helical" evidence="1">
    <location>
        <begin position="79"/>
        <end position="100"/>
    </location>
</feature>
<reference evidence="2 3" key="1">
    <citation type="submission" date="2017-09" db="EMBL/GenBank/DDBJ databases">
        <title>Bacterial strain isolated from the female urinary microbiota.</title>
        <authorList>
            <person name="Thomas-White K."/>
            <person name="Kumar N."/>
            <person name="Forster S."/>
            <person name="Putonti C."/>
            <person name="Lawley T."/>
            <person name="Wolfe A.J."/>
        </authorList>
    </citation>
    <scope>NUCLEOTIDE SEQUENCE [LARGE SCALE GENOMIC DNA]</scope>
    <source>
        <strain evidence="2 3">UMB0852</strain>
    </source>
</reference>
<accession>A0A2N6SLU2</accession>
<gene>
    <name evidence="2" type="ORF">CJ205_06665</name>
</gene>
<dbReference type="STRING" id="84521.SAMN04487994_10529"/>
<keyword evidence="1" id="KW-0472">Membrane</keyword>
<evidence type="ECO:0000313" key="2">
    <source>
        <dbReference type="EMBL" id="PMC58009.1"/>
    </source>
</evidence>
<comment type="caution">
    <text evidence="2">The sequence shown here is derived from an EMBL/GenBank/DDBJ whole genome shotgun (WGS) entry which is preliminary data.</text>
</comment>
<dbReference type="OrthoDB" id="9779233at2"/>
<sequence length="224" mass="26565">MRLGQEKLLLTIMTVLSISLSFIIIIIFTQGQETLTRLLVGMMMILFQLRTSIVQLFYKRRELTFHRFKPLEHSVLVDLIATGLYMNVLPVILLWFHYILVPSGRFDWLFTVIYIVYLIFLSLNFWAETQRFLCKQSDETENYRLVGLWRRSWNFNYFTETFILPLLVFAGTGDVLMSLIVLSLMAVNFIHYQIPKNEYYIKNAYPQEARTILKQSSYIPSFKL</sequence>
<evidence type="ECO:0000256" key="1">
    <source>
        <dbReference type="SAM" id="Phobius"/>
    </source>
</evidence>
<evidence type="ECO:0000313" key="3">
    <source>
        <dbReference type="Proteomes" id="UP000235682"/>
    </source>
</evidence>
<proteinExistence type="predicted"/>
<keyword evidence="1" id="KW-1133">Transmembrane helix</keyword>